<name>A0A5E4Q443_9NEOP</name>
<organism evidence="2 3">
    <name type="scientific">Leptidea sinapis</name>
    <dbReference type="NCBI Taxonomy" id="189913"/>
    <lineage>
        <taxon>Eukaryota</taxon>
        <taxon>Metazoa</taxon>
        <taxon>Ecdysozoa</taxon>
        <taxon>Arthropoda</taxon>
        <taxon>Hexapoda</taxon>
        <taxon>Insecta</taxon>
        <taxon>Pterygota</taxon>
        <taxon>Neoptera</taxon>
        <taxon>Endopterygota</taxon>
        <taxon>Lepidoptera</taxon>
        <taxon>Glossata</taxon>
        <taxon>Ditrysia</taxon>
        <taxon>Papilionoidea</taxon>
        <taxon>Pieridae</taxon>
        <taxon>Dismorphiinae</taxon>
        <taxon>Leptidea</taxon>
    </lineage>
</organism>
<feature type="compositionally biased region" description="Basic and acidic residues" evidence="1">
    <location>
        <begin position="42"/>
        <end position="53"/>
    </location>
</feature>
<evidence type="ECO:0000313" key="2">
    <source>
        <dbReference type="EMBL" id="VVC93034.1"/>
    </source>
</evidence>
<evidence type="ECO:0000256" key="1">
    <source>
        <dbReference type="SAM" id="MobiDB-lite"/>
    </source>
</evidence>
<gene>
    <name evidence="2" type="ORF">LSINAPIS_LOCUS5316</name>
</gene>
<sequence length="335" mass="37256">MVRKGCWASTNPEVNLLYCSRAVTLTGNVKLWTRSETTGSRDQAEHDESRDSSLKPVSNGYGNGSSNTSGVKVVTKKYLFDLMQGQNLPSFDEKLDYLENYLLVRYGGTFEIPIETTHRQGRPSKSFADLSERSKRRKTEEIRSSVDPEYKLNIAVRAVLAASQDQKLDNLAPIADKVMESVQQGSLPGERASVSNEQITAKNSELYTHLNKLKLEVAALREEVRSRPHEEPNNGVVFLKNNNITELARVGVLVECDEEGLPILEAACELLQELAHAVQEQRECRSGAGLRRSQWAAPQARQERVAGLEPLALHQRLEPGHGHSSIPHVHSNNPA</sequence>
<dbReference type="Proteomes" id="UP000324832">
    <property type="component" value="Unassembled WGS sequence"/>
</dbReference>
<feature type="region of interest" description="Disordered" evidence="1">
    <location>
        <begin position="36"/>
        <end position="68"/>
    </location>
</feature>
<feature type="compositionally biased region" description="Low complexity" evidence="1">
    <location>
        <begin position="58"/>
        <end position="68"/>
    </location>
</feature>
<accession>A0A5E4Q443</accession>
<feature type="region of interest" description="Disordered" evidence="1">
    <location>
        <begin position="117"/>
        <end position="142"/>
    </location>
</feature>
<evidence type="ECO:0000313" key="3">
    <source>
        <dbReference type="Proteomes" id="UP000324832"/>
    </source>
</evidence>
<reference evidence="2 3" key="1">
    <citation type="submission" date="2017-07" db="EMBL/GenBank/DDBJ databases">
        <authorList>
            <person name="Talla V."/>
            <person name="Backstrom N."/>
        </authorList>
    </citation>
    <scope>NUCLEOTIDE SEQUENCE [LARGE SCALE GENOMIC DNA]</scope>
</reference>
<proteinExistence type="predicted"/>
<keyword evidence="3" id="KW-1185">Reference proteome</keyword>
<protein>
    <submittedName>
        <fullName evidence="2">Uncharacterized protein</fullName>
    </submittedName>
</protein>
<dbReference type="EMBL" id="FZQP02001493">
    <property type="protein sequence ID" value="VVC93034.1"/>
    <property type="molecule type" value="Genomic_DNA"/>
</dbReference>
<dbReference type="AlphaFoldDB" id="A0A5E4Q443"/>
<feature type="compositionally biased region" description="Basic and acidic residues" evidence="1">
    <location>
        <begin position="130"/>
        <end position="142"/>
    </location>
</feature>